<accession>A0A1S2TNF3</accession>
<sequence>MRTSTKRWNGDVDGQLTADGIIDGVNYHIDTRDCDTHDLGSHIVFSGTQIISNEEYHHVSLYLPHNTTVGRYPIGAPSLQIYATVSGEIAGTEYFYSAQTGEINVLSIDLANSEVNANFHFKLEDSVTGEVKNGSFISTGPKK</sequence>
<evidence type="ECO:0000313" key="1">
    <source>
        <dbReference type="EMBL" id="OIN10935.1"/>
    </source>
</evidence>
<reference evidence="1 2" key="1">
    <citation type="submission" date="2016-08" db="EMBL/GenBank/DDBJ databases">
        <title>Draft genome sequence of the type strain of Pseudomonas extremorientalis LMG 19695T isolated from drinking water reservoir.</title>
        <authorList>
            <person name="Tambong J.T."/>
        </authorList>
    </citation>
    <scope>NUCLEOTIDE SEQUENCE [LARGE SCALE GENOMIC DNA]</scope>
    <source>
        <strain evidence="1 2">LMG 19695</strain>
    </source>
</reference>
<dbReference type="AlphaFoldDB" id="A0A1S2TNF3"/>
<dbReference type="RefSeq" id="WP_071489480.1">
    <property type="nucleotide sequence ID" value="NZ_CP089519.1"/>
</dbReference>
<proteinExistence type="predicted"/>
<comment type="caution">
    <text evidence="1">The sequence shown here is derived from an EMBL/GenBank/DDBJ whole genome shotgun (WGS) entry which is preliminary data.</text>
</comment>
<dbReference type="Proteomes" id="UP000181686">
    <property type="component" value="Unassembled WGS sequence"/>
</dbReference>
<protein>
    <submittedName>
        <fullName evidence="1">Uncharacterized protein</fullName>
    </submittedName>
</protein>
<dbReference type="EMBL" id="MDGK01000017">
    <property type="protein sequence ID" value="OIN10935.1"/>
    <property type="molecule type" value="Genomic_DNA"/>
</dbReference>
<name>A0A1S2TNF3_9PSED</name>
<evidence type="ECO:0000313" key="2">
    <source>
        <dbReference type="Proteomes" id="UP000181686"/>
    </source>
</evidence>
<gene>
    <name evidence="1" type="ORF">BFN10_09620</name>
</gene>
<organism evidence="1 2">
    <name type="scientific">Pseudomonas extremorientalis</name>
    <dbReference type="NCBI Taxonomy" id="169669"/>
    <lineage>
        <taxon>Bacteria</taxon>
        <taxon>Pseudomonadati</taxon>
        <taxon>Pseudomonadota</taxon>
        <taxon>Gammaproteobacteria</taxon>
        <taxon>Pseudomonadales</taxon>
        <taxon>Pseudomonadaceae</taxon>
        <taxon>Pseudomonas</taxon>
    </lineage>
</organism>